<evidence type="ECO:0000256" key="1">
    <source>
        <dbReference type="SAM" id="SignalP"/>
    </source>
</evidence>
<accession>A0A0L8L7Z5</accession>
<dbReference type="eggNOG" id="COG3266">
    <property type="taxonomic scope" value="Bacteria"/>
</dbReference>
<feature type="signal peptide" evidence="1">
    <location>
        <begin position="1"/>
        <end position="31"/>
    </location>
</feature>
<evidence type="ECO:0008006" key="4">
    <source>
        <dbReference type="Google" id="ProtNLM"/>
    </source>
</evidence>
<dbReference type="Proteomes" id="UP000037251">
    <property type="component" value="Unassembled WGS sequence"/>
</dbReference>
<dbReference type="AlphaFoldDB" id="A0A0L8L7Z5"/>
<keyword evidence="1" id="KW-0732">Signal</keyword>
<dbReference type="STRING" id="67356.AQJ84_22285"/>
<organism evidence="2 3">
    <name type="scientific">Streptomyces resistomycificus</name>
    <dbReference type="NCBI Taxonomy" id="67356"/>
    <lineage>
        <taxon>Bacteria</taxon>
        <taxon>Bacillati</taxon>
        <taxon>Actinomycetota</taxon>
        <taxon>Actinomycetes</taxon>
        <taxon>Kitasatosporales</taxon>
        <taxon>Streptomycetaceae</taxon>
        <taxon>Streptomyces</taxon>
        <taxon>Streptomyces aurantiacus group</taxon>
    </lineage>
</organism>
<comment type="caution">
    <text evidence="2">The sequence shown here is derived from an EMBL/GenBank/DDBJ whole genome shotgun (WGS) entry which is preliminary data.</text>
</comment>
<evidence type="ECO:0000313" key="3">
    <source>
        <dbReference type="Proteomes" id="UP000037251"/>
    </source>
</evidence>
<dbReference type="OrthoDB" id="4816645at2"/>
<reference evidence="3" key="1">
    <citation type="submission" date="2015-07" db="EMBL/GenBank/DDBJ databases">
        <authorList>
            <person name="Ju K.-S."/>
            <person name="Doroghazi J.R."/>
            <person name="Metcalf W.W."/>
        </authorList>
    </citation>
    <scope>NUCLEOTIDE SEQUENCE [LARGE SCALE GENOMIC DNA]</scope>
    <source>
        <strain evidence="3">NRRL 2290</strain>
    </source>
</reference>
<protein>
    <recommendedName>
        <fullName evidence="4">Cellulose-binding protein</fullName>
    </recommendedName>
</protein>
<gene>
    <name evidence="2" type="ORF">ADK37_20050</name>
</gene>
<dbReference type="PANTHER" id="PTHR35606">
    <property type="entry name" value="CELLULOSE-BINDING FAMILY II PROTEIN"/>
    <property type="match status" value="1"/>
</dbReference>
<dbReference type="SUPFAM" id="SSF55486">
    <property type="entry name" value="Metalloproteases ('zincins'), catalytic domain"/>
    <property type="match status" value="1"/>
</dbReference>
<feature type="chain" id="PRO_5011858879" description="Cellulose-binding protein" evidence="1">
    <location>
        <begin position="32"/>
        <end position="327"/>
    </location>
</feature>
<name>A0A0L8L7Z5_9ACTN</name>
<dbReference type="RefSeq" id="WP_030041684.1">
    <property type="nucleotide sequence ID" value="NZ_KL575609.1"/>
</dbReference>
<dbReference type="EMBL" id="LGUS01000166">
    <property type="protein sequence ID" value="KOG34186.1"/>
    <property type="molecule type" value="Genomic_DNA"/>
</dbReference>
<keyword evidence="3" id="KW-1185">Reference proteome</keyword>
<evidence type="ECO:0000313" key="2">
    <source>
        <dbReference type="EMBL" id="KOG34186.1"/>
    </source>
</evidence>
<sequence>MRTRIARLVAVLAALAAILAAPGLAISPAQAAAPSAPTAASPVAAASAAAAGQAAAAAGQATGTPVIAAVPPGQAADTWNPPANLVQPLNEVWNHVQSTYPNLYGFRNYGWDQVMANRGSVNYCVRWESDAPVSAALRDRIHTALKKQFGKWMSVMVEGGTGHNAWPYTNVPVNIVGWAVKNRSTLQWTDNSVDIYAGNLDEGGAPQCAPDCGRFFHQDGNYSKCPGGAARHYDQSLWLTKGFQGGAGGDWGQRVGQEYFTGALNQENIHIYLHEVGHTFGLDDFYDWTPTGQCCFLMKAGSAAQITEFDKWMFRDFWRHLKSRYGL</sequence>
<dbReference type="PANTHER" id="PTHR35606:SF4">
    <property type="entry name" value="CELLULOSE-BINDING FAMILY II PROTEIN"/>
    <property type="match status" value="1"/>
</dbReference>
<proteinExistence type="predicted"/>
<dbReference type="PATRIC" id="fig|67356.5.peg.4263"/>